<dbReference type="PANTHER" id="PTHR10237:SF15">
    <property type="entry name" value="LD37257P"/>
    <property type="match status" value="1"/>
</dbReference>
<reference evidence="6" key="1">
    <citation type="submission" date="2021-01" db="EMBL/GenBank/DDBJ databases">
        <authorList>
            <person name="Kaushik A."/>
        </authorList>
    </citation>
    <scope>NUCLEOTIDE SEQUENCE</scope>
    <source>
        <strain evidence="6">AG2-2IIIB</strain>
    </source>
</reference>
<dbReference type="Pfam" id="PF14737">
    <property type="entry name" value="DUF4470"/>
    <property type="match status" value="2"/>
</dbReference>
<evidence type="ECO:0000256" key="2">
    <source>
        <dbReference type="ARBA" id="ARBA00022771"/>
    </source>
</evidence>
<dbReference type="PROSITE" id="PS01360">
    <property type="entry name" value="ZF_MYND_1"/>
    <property type="match status" value="1"/>
</dbReference>
<feature type="domain" description="MYND-type" evidence="5">
    <location>
        <begin position="2264"/>
        <end position="2303"/>
    </location>
</feature>
<organism evidence="6 7">
    <name type="scientific">Rhizoctonia solani</name>
    <dbReference type="NCBI Taxonomy" id="456999"/>
    <lineage>
        <taxon>Eukaryota</taxon>
        <taxon>Fungi</taxon>
        <taxon>Dikarya</taxon>
        <taxon>Basidiomycota</taxon>
        <taxon>Agaricomycotina</taxon>
        <taxon>Agaricomycetes</taxon>
        <taxon>Cantharellales</taxon>
        <taxon>Ceratobasidiaceae</taxon>
        <taxon>Rhizoctonia</taxon>
    </lineage>
</organism>
<proteinExistence type="predicted"/>
<evidence type="ECO:0000256" key="3">
    <source>
        <dbReference type="ARBA" id="ARBA00022833"/>
    </source>
</evidence>
<dbReference type="GO" id="GO:0008270">
    <property type="term" value="F:zinc ion binding"/>
    <property type="evidence" value="ECO:0007669"/>
    <property type="project" value="UniProtKB-KW"/>
</dbReference>
<dbReference type="InterPro" id="IPR024119">
    <property type="entry name" value="TF_DEAF-1"/>
</dbReference>
<evidence type="ECO:0000259" key="5">
    <source>
        <dbReference type="PROSITE" id="PS50865"/>
    </source>
</evidence>
<sequence length="2306" mass="258274">MSYPLFWPGKYFFYPMGITAAKSLTQDLSPEQSADILILGCGDPSDILFTLYSDLTIGDAIRKVDITCSEVEAAILGKFTQPFSSFHSDPEIISARNILLFSTLADNTESSKTIWEVFYHFKVSDDAVRVIQTQSQKLEKYAQDIQSWRQSPYGSFLKMVDTRTLAELRLHWKNYADFSSLPHDRTSQLYAKQKDLSKAIAVEGKTMISTSRSAGMLWNEALYHLSDMFAHYWKTGTTYITASDIQKATNLNPTFCYSRSGEMFDPHYGTFPQSFHFGPAYVPITEDPVGTLPNIGSPAIEKAKQQFAAWCLAFHAARAANAIIIRFYFGDPLPFCHALATLKATGKPSTGLFSGAYRATQIMLDKLARSDPHAPLNFDVIDTSSLVDHVGLLNLLIVTPDLLKTNPTSQSVIYTESILQSGKDFTKGFQERLCTDIPTFAALFGVAPRSYVSTFTAESNVHELIFSDDKVQSLFGPDSGQVQFQERTVWTNPYSGDSHAYGKRLLVTFEADHLAVILLGIYDKMLEHERISESGAPRLPPEELKRLSWVNYNRESVAQLFKVVQRRIELRSGGWNDVIAKFIQMARADQRRPAEGANYRDMVLQLHLAGVMTFDELTPNWYDNPGYRPDPSKRSGVLTGWKEIPPIVCVVLTVPRRRLTEVFGGPIEKVGTPYLVCCIQYRQVAHNISVPHAVWGRIIKSQDSDRVVIEEDPKGKQGHSDLIVSFWAPTRTVEELDTTVDLRLKPTMASVLSYYMKLPKLLEVFTAKMTDKQHVTILPYRPTLSSEPAMYPAEWKNPPDPDHSKYQCNAIVTENFGQSVTSLFVRFTLQALDERLVLLQGATVGAKQIGPCTMELKIGSFTHSLLYCYPIQGKDPRIRIARKSGYIEVIVPISAPSDPSGYFMNPFPVLGKSAYFSWNIHHVNLDRLPLLDTTAPSKLYWVEHLCKHQLSAPEKAIRDGSEVTRQQAVHARVNFKSSIHSLAQHYLGENVQQSRIITLCDKEKNRSYAMLFIGGIRMDLASMTIAFDTAVVPMTNDEKLLNSLLGLLQIENPDSVVRILTGTYETIAWKKALPAFIERCRSWSHKPACEYRTYSRIPLSIDSNKKFLCSCGQGVGFNAPQWSVPGWQGFIPLATRAAICPIFSLSYLETVVGNIDEYVCGRLGTTIGNCQACATRTMGRKRSKGNLFLNMSHPPFWLTKQFFYPIGNTPAISLTQDLSPEQSAADILLLGCGDPRNILFTLYSDLTIGTRKLDITCCDIEPAVLARNILLFSLLDQNENIFRIWDIFYHFKIDDRTSKIITHQSRTLYKHSENIDSWQRSRFDSFLKIMDTRTLAELRRHWKSYADFPSLPADRASRIRREQVQESKFSVDISTTVISPSRSAGMLWPQAMKPISELFRKYWETGTTSTLASDVEQTTDLNPTFVYSLPGEGFSPFPTTFPSGFHLISAFAPIKSDPVGKASGTGSAIISALKQQFSAWCEAFREARKSETITISLFNLLLVTHALLKKAPESQAVLYTETLLPAGKDVTKSFLERLFTDVPTIALLFGIAPRPYVSNFTTHSNAHEIIYSEHLKQYHERVAWSDPSRGDSRVPVHDAKVISVEVDSLVGMLYGIYDNVFANEKISLTMTPDSLNPNVLRDLSTVRFYRETVALFFQAFRNRIHLLDGSWEQVANAFIQNCRSDGNRIIESNCYQDICLQFHLYGIFTVDTLKPNWATDLGLRVRPRNTLLDDWSSLPPVVCVVLNVPRKRLEVFTGEPEKIGSPTLQCSVWVPGAHDNTLASIQLVWGKCVTLTGSDRVAIEEDPDGQRGRSDLVALFWASTRILEFPGTEVALRVKITPRTAAVFMEKLGMHLQVFSASVLNQKHVRVLKYRPALASEPSQTPPIDSRLPPKDVRPGQLCHGIVSNTRSRQIDSLSIRFDVESEVEQKDLQNGAQVSVNQVSPCTMEIQIGGHSHLLPYPYPVNGKVNRVRVARKSCYVEVVVPVSTPNDALGYLMNAFPIINPDAYTTWNIHHVRLDRLATLDVRDPAKVNWLGSLCGLQLSEREKTIRNGNEAEKNATINALMNVKDSIHAITMNFSGVQGHRTRTIGLCEKNQGGVYALLLIGGIKLDPASSTIALDTAIVPVSDERITTLVSGIQKIQSSGTLVEVYTVGHEVGAWKQLIPAFVERCRIWSHSPNCEYKSRGRVPLSTAKGENPICTCGQGIGFTSPEWKAPEWKDLLPFATRAAICPLYSVSYIERVAGNWSEHREEASSNPTTVCWACGGPGKPTLLACSRCKKAKYCSTTCQQQDWKSHKKSCKAN</sequence>
<comment type="caution">
    <text evidence="6">The sequence shown here is derived from an EMBL/GenBank/DDBJ whole genome shotgun (WGS) entry which is preliminary data.</text>
</comment>
<dbReference type="PROSITE" id="PS50865">
    <property type="entry name" value="ZF_MYND_2"/>
    <property type="match status" value="1"/>
</dbReference>
<keyword evidence="1" id="KW-0479">Metal-binding</keyword>
<dbReference type="PANTHER" id="PTHR10237">
    <property type="entry name" value="DEFORMED EPIDERMAL AUTOREGULATORY FACTOR 1 HOMOLOG SUPPRESSIN"/>
    <property type="match status" value="1"/>
</dbReference>
<evidence type="ECO:0000256" key="1">
    <source>
        <dbReference type="ARBA" id="ARBA00022723"/>
    </source>
</evidence>
<evidence type="ECO:0000313" key="6">
    <source>
        <dbReference type="EMBL" id="CAE6541531.1"/>
    </source>
</evidence>
<evidence type="ECO:0000256" key="4">
    <source>
        <dbReference type="PROSITE-ProRule" id="PRU00134"/>
    </source>
</evidence>
<dbReference type="SUPFAM" id="SSF144232">
    <property type="entry name" value="HIT/MYND zinc finger-like"/>
    <property type="match status" value="1"/>
</dbReference>
<gene>
    <name evidence="6" type="ORF">RDB_LOCUS198514</name>
</gene>
<keyword evidence="2 4" id="KW-0863">Zinc-finger</keyword>
<dbReference type="Proteomes" id="UP000663843">
    <property type="component" value="Unassembled WGS sequence"/>
</dbReference>
<protein>
    <recommendedName>
        <fullName evidence="5">MYND-type domain-containing protein</fullName>
    </recommendedName>
</protein>
<dbReference type="InterPro" id="IPR002893">
    <property type="entry name" value="Znf_MYND"/>
</dbReference>
<name>A0A8H3HU61_9AGAM</name>
<accession>A0A8H3HU61</accession>
<evidence type="ECO:0000313" key="7">
    <source>
        <dbReference type="Proteomes" id="UP000663843"/>
    </source>
</evidence>
<dbReference type="GO" id="GO:0005634">
    <property type="term" value="C:nucleus"/>
    <property type="evidence" value="ECO:0007669"/>
    <property type="project" value="TreeGrafter"/>
</dbReference>
<dbReference type="InterPro" id="IPR027974">
    <property type="entry name" value="DUF4470"/>
</dbReference>
<dbReference type="GO" id="GO:0000981">
    <property type="term" value="F:DNA-binding transcription factor activity, RNA polymerase II-specific"/>
    <property type="evidence" value="ECO:0007669"/>
    <property type="project" value="TreeGrafter"/>
</dbReference>
<dbReference type="EMBL" id="CAJMWT010010276">
    <property type="protein sequence ID" value="CAE6541531.1"/>
    <property type="molecule type" value="Genomic_DNA"/>
</dbReference>
<dbReference type="Pfam" id="PF01753">
    <property type="entry name" value="zf-MYND"/>
    <property type="match status" value="1"/>
</dbReference>
<keyword evidence="3" id="KW-0862">Zinc</keyword>
<dbReference type="Gene3D" id="6.10.140.2220">
    <property type="match status" value="1"/>
</dbReference>